<organism evidence="1 2">
    <name type="scientific">Chitinophaga pinensis (strain ATCC 43595 / DSM 2588 / LMG 13176 / NBRC 15968 / NCIMB 11800 / UQM 2034)</name>
    <dbReference type="NCBI Taxonomy" id="485918"/>
    <lineage>
        <taxon>Bacteria</taxon>
        <taxon>Pseudomonadati</taxon>
        <taxon>Bacteroidota</taxon>
        <taxon>Chitinophagia</taxon>
        <taxon>Chitinophagales</taxon>
        <taxon>Chitinophagaceae</taxon>
        <taxon>Chitinophaga</taxon>
    </lineage>
</organism>
<accession>A0A979GNW7</accession>
<dbReference type="EMBL" id="CP001699">
    <property type="protein sequence ID" value="ACU59992.1"/>
    <property type="molecule type" value="Genomic_DNA"/>
</dbReference>
<name>A0A979GNW7_CHIPD</name>
<evidence type="ECO:0000313" key="1">
    <source>
        <dbReference type="EMBL" id="ACU59992.1"/>
    </source>
</evidence>
<reference evidence="2" key="1">
    <citation type="submission" date="2009-08" db="EMBL/GenBank/DDBJ databases">
        <title>The complete genome of Chitinophaga pinensis DSM 2588.</title>
        <authorList>
            <consortium name="US DOE Joint Genome Institute (JGI-PGF)"/>
            <person name="Lucas S."/>
            <person name="Copeland A."/>
            <person name="Lapidus A."/>
            <person name="Glavina del Rio T."/>
            <person name="Dalin E."/>
            <person name="Tice H."/>
            <person name="Bruce D."/>
            <person name="Goodwin L."/>
            <person name="Pitluck S."/>
            <person name="Kyrpides N."/>
            <person name="Mavromatis K."/>
            <person name="Ivanova N."/>
            <person name="Mikhailova N."/>
            <person name="Sims D."/>
            <person name="Meinche L."/>
            <person name="Brettin T."/>
            <person name="Detter J.C."/>
            <person name="Han C."/>
            <person name="Larimer F."/>
            <person name="Land M."/>
            <person name="Hauser L."/>
            <person name="Markowitz V."/>
            <person name="Cheng J.-F."/>
            <person name="Hugenholtz P."/>
            <person name="Woyke T."/>
            <person name="Wu D."/>
            <person name="Spring S."/>
            <person name="Klenk H.-P."/>
            <person name="Eisen J.A."/>
        </authorList>
    </citation>
    <scope>NUCLEOTIDE SEQUENCE [LARGE SCALE GENOMIC DNA]</scope>
    <source>
        <strain evidence="2">ATCC 43595 / DSM 2588 / LMG 13176 / NBRC 15968 / NCIMB 11800 / UQM 2034</strain>
    </source>
</reference>
<dbReference type="RefSeq" id="WP_012790168.1">
    <property type="nucleotide sequence ID" value="NC_013132.1"/>
</dbReference>
<evidence type="ECO:0000313" key="2">
    <source>
        <dbReference type="Proteomes" id="UP000002215"/>
    </source>
</evidence>
<dbReference type="OrthoDB" id="9836766at2"/>
<dbReference type="AlphaFoldDB" id="A0A979GNW7"/>
<reference evidence="1 2" key="2">
    <citation type="journal article" date="2010" name="Stand. Genomic Sci.">
        <title>Complete genome sequence of Chitinophaga pinensis type strain (UQM 2034).</title>
        <authorList>
            <person name="Glavina Del Rio T."/>
            <person name="Abt B."/>
            <person name="Spring S."/>
            <person name="Lapidus A."/>
            <person name="Nolan M."/>
            <person name="Tice H."/>
            <person name="Copeland A."/>
            <person name="Cheng J.F."/>
            <person name="Chen F."/>
            <person name="Bruce D."/>
            <person name="Goodwin L."/>
            <person name="Pitluck S."/>
            <person name="Ivanova N."/>
            <person name="Mavromatis K."/>
            <person name="Mikhailova N."/>
            <person name="Pati A."/>
            <person name="Chen A."/>
            <person name="Palaniappan K."/>
            <person name="Land M."/>
            <person name="Hauser L."/>
            <person name="Chang Y.J."/>
            <person name="Jeffries C.D."/>
            <person name="Chain P."/>
            <person name="Saunders E."/>
            <person name="Detter J.C."/>
            <person name="Brettin T."/>
            <person name="Rohde M."/>
            <person name="Goker M."/>
            <person name="Bristow J."/>
            <person name="Eisen J.A."/>
            <person name="Markowitz V."/>
            <person name="Hugenholtz P."/>
            <person name="Kyrpides N.C."/>
            <person name="Klenk H.P."/>
            <person name="Lucas S."/>
        </authorList>
    </citation>
    <scope>NUCLEOTIDE SEQUENCE [LARGE SCALE GENOMIC DNA]</scope>
    <source>
        <strain evidence="2">ATCC 43595 / DSM 2588 / LMG 13176 / NBRC 15968 / NCIMB 11800 / UQM 2034</strain>
    </source>
</reference>
<dbReference type="Proteomes" id="UP000002215">
    <property type="component" value="Chromosome"/>
</dbReference>
<gene>
    <name evidence="1" type="ordered locus">Cpin_2504</name>
</gene>
<protein>
    <submittedName>
        <fullName evidence="1">Uncharacterized protein</fullName>
    </submittedName>
</protein>
<proteinExistence type="predicted"/>
<sequence>MISFYKQLTRPRYGVNETPFSFTFSSLITVRWRDTPDYRTHIQVYMWWDSSTGRREKLLIEKTVSYGAIHDFVVNFFGTVMRTLTMANADEMSVFFGELINRRDNLPPAEFKFGQRVVTIIGPNVKTLRTGHVISRFYHYEDKTNMYILMVDGEVRKKRYLPGDLRPA</sequence>
<dbReference type="KEGG" id="cpi:Cpin_2504"/>